<protein>
    <submittedName>
        <fullName evidence="1">CXXX repeat peptide modification system protein</fullName>
    </submittedName>
</protein>
<proteinExistence type="predicted"/>
<dbReference type="STRING" id="94869.SAMN04488529_101976"/>
<reference evidence="1 2" key="1">
    <citation type="submission" date="2016-10" db="EMBL/GenBank/DDBJ databases">
        <authorList>
            <person name="de Groot N.N."/>
        </authorList>
    </citation>
    <scope>NUCLEOTIDE SEQUENCE [LARGE SCALE GENOMIC DNA]</scope>
    <source>
        <strain evidence="1 2">DSM 12272</strain>
    </source>
</reference>
<sequence>MKNNVANITKSESKEIELIIEKSNSLNSLMETLNANDEYSAFKISNIDRINNDYSEINLKMRTWWGEIFSRYELKEVEGFTYTVSCRDESIYMIDKIPGCCIGD</sequence>
<accession>A0A1H0NW49</accession>
<keyword evidence="2" id="KW-1185">Reference proteome</keyword>
<dbReference type="Proteomes" id="UP000198597">
    <property type="component" value="Unassembled WGS sequence"/>
</dbReference>
<organism evidence="1 2">
    <name type="scientific">Clostridium gasigenes</name>
    <dbReference type="NCBI Taxonomy" id="94869"/>
    <lineage>
        <taxon>Bacteria</taxon>
        <taxon>Bacillati</taxon>
        <taxon>Bacillota</taxon>
        <taxon>Clostridia</taxon>
        <taxon>Eubacteriales</taxon>
        <taxon>Clostridiaceae</taxon>
        <taxon>Clostridium</taxon>
    </lineage>
</organism>
<gene>
    <name evidence="1" type="ORF">SAMN04488529_101976</name>
</gene>
<dbReference type="InterPro" id="IPR026413">
    <property type="entry name" value="CXXX_rpt_assoc"/>
</dbReference>
<evidence type="ECO:0000313" key="1">
    <source>
        <dbReference type="EMBL" id="SDO96748.1"/>
    </source>
</evidence>
<dbReference type="AlphaFoldDB" id="A0A1H0NW49"/>
<evidence type="ECO:0000313" key="2">
    <source>
        <dbReference type="Proteomes" id="UP000198597"/>
    </source>
</evidence>
<dbReference type="RefSeq" id="WP_089966361.1">
    <property type="nucleotide sequence ID" value="NZ_FNJM01000001.1"/>
</dbReference>
<name>A0A1H0NW49_9CLOT</name>
<dbReference type="EMBL" id="FNJM01000001">
    <property type="protein sequence ID" value="SDO96748.1"/>
    <property type="molecule type" value="Genomic_DNA"/>
</dbReference>
<dbReference type="NCBIfam" id="TIGR04116">
    <property type="entry name" value="CXXX_rpt_assoc"/>
    <property type="match status" value="1"/>
</dbReference>